<proteinExistence type="predicted"/>
<dbReference type="AlphaFoldDB" id="A0A085NPH2"/>
<accession>A0A085NPH2</accession>
<name>A0A085NPH2_9BILA</name>
<organism evidence="1">
    <name type="scientific">Trichuris suis</name>
    <name type="common">pig whipworm</name>
    <dbReference type="NCBI Taxonomy" id="68888"/>
    <lineage>
        <taxon>Eukaryota</taxon>
        <taxon>Metazoa</taxon>
        <taxon>Ecdysozoa</taxon>
        <taxon>Nematoda</taxon>
        <taxon>Enoplea</taxon>
        <taxon>Dorylaimia</taxon>
        <taxon>Trichinellida</taxon>
        <taxon>Trichuridae</taxon>
        <taxon>Trichuris</taxon>
    </lineage>
</organism>
<dbReference type="Proteomes" id="UP000030758">
    <property type="component" value="Unassembled WGS sequence"/>
</dbReference>
<gene>
    <name evidence="1" type="ORF">M514_16300</name>
</gene>
<evidence type="ECO:0000313" key="1">
    <source>
        <dbReference type="EMBL" id="KFD71368.1"/>
    </source>
</evidence>
<dbReference type="EMBL" id="KL367482">
    <property type="protein sequence ID" value="KFD71368.1"/>
    <property type="molecule type" value="Genomic_DNA"/>
</dbReference>
<sequence length="142" mass="16572">MIIHVVGEASPENQTLKANDILHLVECMPQRQSANENEYENDFFVGFLVEQHFAVNRWVIWCNLNCVIAYDTAMRQDMEIIRKHGFTRNVRQITEALQEYDWVGFSSLLLISALWVKKNKAILFQCMTLSAETWHCSYAKTL</sequence>
<protein>
    <submittedName>
        <fullName evidence="1">Uncharacterized protein</fullName>
    </submittedName>
</protein>
<reference evidence="1" key="1">
    <citation type="journal article" date="2014" name="Nat. Genet.">
        <title>Genome and transcriptome of the porcine whipworm Trichuris suis.</title>
        <authorList>
            <person name="Jex A.R."/>
            <person name="Nejsum P."/>
            <person name="Schwarz E.M."/>
            <person name="Hu L."/>
            <person name="Young N.D."/>
            <person name="Hall R.S."/>
            <person name="Korhonen P.K."/>
            <person name="Liao S."/>
            <person name="Thamsborg S."/>
            <person name="Xia J."/>
            <person name="Xu P."/>
            <person name="Wang S."/>
            <person name="Scheerlinck J.P."/>
            <person name="Hofmann A."/>
            <person name="Sternberg P.W."/>
            <person name="Wang J."/>
            <person name="Gasser R.B."/>
        </authorList>
    </citation>
    <scope>NUCLEOTIDE SEQUENCE [LARGE SCALE GENOMIC DNA]</scope>
    <source>
        <strain evidence="1">DCEP-RM93F</strain>
    </source>
</reference>